<dbReference type="GO" id="GO:0030976">
    <property type="term" value="F:thiamine pyrophosphate binding"/>
    <property type="evidence" value="ECO:0007669"/>
    <property type="project" value="InterPro"/>
</dbReference>
<dbReference type="PANTHER" id="PTHR18968">
    <property type="entry name" value="THIAMINE PYROPHOSPHATE ENZYMES"/>
    <property type="match status" value="1"/>
</dbReference>
<evidence type="ECO:0000256" key="3">
    <source>
        <dbReference type="RuleBase" id="RU362132"/>
    </source>
</evidence>
<keyword evidence="8" id="KW-1185">Reference proteome</keyword>
<organism evidence="7 8">
    <name type="scientific">Kribbella solani</name>
    <dbReference type="NCBI Taxonomy" id="236067"/>
    <lineage>
        <taxon>Bacteria</taxon>
        <taxon>Bacillati</taxon>
        <taxon>Actinomycetota</taxon>
        <taxon>Actinomycetes</taxon>
        <taxon>Propionibacteriales</taxon>
        <taxon>Kribbellaceae</taxon>
        <taxon>Kribbella</taxon>
    </lineage>
</organism>
<dbReference type="InterPro" id="IPR012001">
    <property type="entry name" value="Thiamin_PyroP_enz_TPP-bd_dom"/>
</dbReference>
<feature type="domain" description="Thiamine pyrophosphate enzyme N-terminal TPP-binding" evidence="6">
    <location>
        <begin position="4"/>
        <end position="106"/>
    </location>
</feature>
<dbReference type="InterPro" id="IPR012000">
    <property type="entry name" value="Thiamin_PyroP_enz_cen_dom"/>
</dbReference>
<dbReference type="EMBL" id="JACHNF010000001">
    <property type="protein sequence ID" value="MBB5977522.1"/>
    <property type="molecule type" value="Genomic_DNA"/>
</dbReference>
<dbReference type="EC" id="4.1.1.7" evidence="7"/>
<dbReference type="AlphaFoldDB" id="A0A841DG81"/>
<dbReference type="Proteomes" id="UP000558997">
    <property type="component" value="Unassembled WGS sequence"/>
</dbReference>
<comment type="caution">
    <text evidence="7">The sequence shown here is derived from an EMBL/GenBank/DDBJ whole genome shotgun (WGS) entry which is preliminary data.</text>
</comment>
<comment type="similarity">
    <text evidence="1 3">Belongs to the TPP enzyme family.</text>
</comment>
<keyword evidence="7" id="KW-0456">Lyase</keyword>
<dbReference type="Pfam" id="PF02776">
    <property type="entry name" value="TPP_enzyme_N"/>
    <property type="match status" value="1"/>
</dbReference>
<evidence type="ECO:0000259" key="5">
    <source>
        <dbReference type="Pfam" id="PF02775"/>
    </source>
</evidence>
<proteinExistence type="inferred from homology"/>
<dbReference type="Pfam" id="PF00205">
    <property type="entry name" value="TPP_enzyme_M"/>
    <property type="match status" value="1"/>
</dbReference>
<dbReference type="InterPro" id="IPR045229">
    <property type="entry name" value="TPP_enz"/>
</dbReference>
<dbReference type="SUPFAM" id="SSF52518">
    <property type="entry name" value="Thiamin diphosphate-binding fold (THDP-binding)"/>
    <property type="match status" value="2"/>
</dbReference>
<dbReference type="CDD" id="cd07035">
    <property type="entry name" value="TPP_PYR_POX_like"/>
    <property type="match status" value="1"/>
</dbReference>
<dbReference type="GO" id="GO:0050695">
    <property type="term" value="F:benzoylformate decarboxylase activity"/>
    <property type="evidence" value="ECO:0007669"/>
    <property type="project" value="UniProtKB-EC"/>
</dbReference>
<protein>
    <submittedName>
        <fullName evidence="7">Benzoylformate decarboxylase</fullName>
        <ecNumber evidence="7">4.1.1.7</ecNumber>
    </submittedName>
</protein>
<name>A0A841DG81_9ACTN</name>
<gene>
    <name evidence="7" type="ORF">HDA44_000863</name>
</gene>
<evidence type="ECO:0000259" key="6">
    <source>
        <dbReference type="Pfam" id="PF02776"/>
    </source>
</evidence>
<evidence type="ECO:0000256" key="2">
    <source>
        <dbReference type="ARBA" id="ARBA00023052"/>
    </source>
</evidence>
<dbReference type="Gene3D" id="3.40.50.970">
    <property type="match status" value="2"/>
</dbReference>
<dbReference type="NCBIfam" id="NF005485">
    <property type="entry name" value="PRK07092.1"/>
    <property type="match status" value="1"/>
</dbReference>
<dbReference type="InterPro" id="IPR011766">
    <property type="entry name" value="TPP_enzyme_TPP-bd"/>
</dbReference>
<dbReference type="InterPro" id="IPR029035">
    <property type="entry name" value="DHS-like_NAD/FAD-binding_dom"/>
</dbReference>
<dbReference type="PANTHER" id="PTHR18968:SF133">
    <property type="entry name" value="BENZOYLFORMATE DECARBOXYLASE"/>
    <property type="match status" value="1"/>
</dbReference>
<dbReference type="InterPro" id="IPR029061">
    <property type="entry name" value="THDP-binding"/>
</dbReference>
<evidence type="ECO:0000256" key="1">
    <source>
        <dbReference type="ARBA" id="ARBA00007812"/>
    </source>
</evidence>
<feature type="domain" description="Thiamine pyrophosphate enzyme central" evidence="4">
    <location>
        <begin position="191"/>
        <end position="323"/>
    </location>
</feature>
<accession>A0A841DG81</accession>
<evidence type="ECO:0000313" key="8">
    <source>
        <dbReference type="Proteomes" id="UP000558997"/>
    </source>
</evidence>
<reference evidence="7 8" key="1">
    <citation type="submission" date="2020-08" db="EMBL/GenBank/DDBJ databases">
        <title>Sequencing the genomes of 1000 actinobacteria strains.</title>
        <authorList>
            <person name="Klenk H.-P."/>
        </authorList>
    </citation>
    <scope>NUCLEOTIDE SEQUENCE [LARGE SCALE GENOMIC DNA]</scope>
    <source>
        <strain evidence="7 8">DSM 17294</strain>
    </source>
</reference>
<dbReference type="SUPFAM" id="SSF52467">
    <property type="entry name" value="DHS-like NAD/FAD-binding domain"/>
    <property type="match status" value="1"/>
</dbReference>
<dbReference type="RefSeq" id="WP_184831513.1">
    <property type="nucleotide sequence ID" value="NZ_BAAAVN010000010.1"/>
</dbReference>
<dbReference type="PROSITE" id="PS00187">
    <property type="entry name" value="TPP_ENZYMES"/>
    <property type="match status" value="1"/>
</dbReference>
<dbReference type="GO" id="GO:0003984">
    <property type="term" value="F:acetolactate synthase activity"/>
    <property type="evidence" value="ECO:0007669"/>
    <property type="project" value="TreeGrafter"/>
</dbReference>
<dbReference type="Pfam" id="PF02775">
    <property type="entry name" value="TPP_enzyme_C"/>
    <property type="match status" value="1"/>
</dbReference>
<dbReference type="GO" id="GO:0050660">
    <property type="term" value="F:flavin adenine dinucleotide binding"/>
    <property type="evidence" value="ECO:0007669"/>
    <property type="project" value="TreeGrafter"/>
</dbReference>
<feature type="domain" description="Thiamine pyrophosphate enzyme TPP-binding" evidence="5">
    <location>
        <begin position="390"/>
        <end position="521"/>
    </location>
</feature>
<dbReference type="GO" id="GO:0000287">
    <property type="term" value="F:magnesium ion binding"/>
    <property type="evidence" value="ECO:0007669"/>
    <property type="project" value="InterPro"/>
</dbReference>
<evidence type="ECO:0000259" key="4">
    <source>
        <dbReference type="Pfam" id="PF00205"/>
    </source>
</evidence>
<dbReference type="Gene3D" id="3.40.50.1220">
    <property type="entry name" value="TPP-binding domain"/>
    <property type="match status" value="1"/>
</dbReference>
<sequence length="530" mass="55727">MQTVLSATFDVLRTNGLTTIFGNPGSNELPFIGQLPPDFNYVLGLNEGVVVGIADGFAQASNAPALVNLHSAAGTGNAMGALTNAWYAHSPLVVTAGQQVRAHLGGEAMLSNVQATVLPQPLVKLALEPALPADVPRSMAQAVHTAMGPPRGPVYLSIPYDDWDQELDADAPSIADRQVRHGGRLAAEDLDHIVARLRAATRPALVLGGDVDATEANELAVTLADRASVPTWIAPSPYRCPFPTRHPRFQGVLPTSMRGLADVLAGHDLILVIGAPVFRYHHYQPGPILPDGTSLIQLTSDPGEAARAWAGDAYVCDIPSALAGLIERLPETGAASVPRRTSGPRQDEDNWPVAPARVFDTLNSVVPDSTIYVTESTSTTDAFWDTINLADQGSYYFAAAGGLGFGMPGALGVKLASPDRKVVALIGDGAANFSIPALWTAARYGIDVTYLILQNETYGALRPFAASMGITAVPGLDISGIDFCSIAAGYGVPAERVGSGRELAGVLKQAMDSPGPRVIVVPTSLDQRRW</sequence>
<dbReference type="InterPro" id="IPR000399">
    <property type="entry name" value="TPP-bd_CS"/>
</dbReference>
<keyword evidence="2 3" id="KW-0786">Thiamine pyrophosphate</keyword>
<dbReference type="CDD" id="cd02002">
    <property type="entry name" value="TPP_BFDC"/>
    <property type="match status" value="1"/>
</dbReference>
<evidence type="ECO:0000313" key="7">
    <source>
        <dbReference type="EMBL" id="MBB5977522.1"/>
    </source>
</evidence>